<evidence type="ECO:0000313" key="1">
    <source>
        <dbReference type="EMBL" id="WEK20720.1"/>
    </source>
</evidence>
<dbReference type="EMBL" id="CP119313">
    <property type="protein sequence ID" value="WEK20720.1"/>
    <property type="molecule type" value="Genomic_DNA"/>
</dbReference>
<evidence type="ECO:0000313" key="2">
    <source>
        <dbReference type="Proteomes" id="UP001214530"/>
    </source>
</evidence>
<name>A0AAJ5WAE9_9SPHI</name>
<proteinExistence type="predicted"/>
<dbReference type="Proteomes" id="UP001214530">
    <property type="component" value="Chromosome"/>
</dbReference>
<dbReference type="AlphaFoldDB" id="A0AAJ5WAE9"/>
<sequence>MNEENNKTIRLKEMFRGLECVFAPTIPYLYSFDKLLKSRVVRTIERVSTSGTF</sequence>
<organism evidence="1 2">
    <name type="scientific">Candidatus Pedobacter colombiensis</name>
    <dbReference type="NCBI Taxonomy" id="3121371"/>
    <lineage>
        <taxon>Bacteria</taxon>
        <taxon>Pseudomonadati</taxon>
        <taxon>Bacteroidota</taxon>
        <taxon>Sphingobacteriia</taxon>
        <taxon>Sphingobacteriales</taxon>
        <taxon>Sphingobacteriaceae</taxon>
        <taxon>Pedobacter</taxon>
    </lineage>
</organism>
<accession>A0AAJ5WAE9</accession>
<reference evidence="1" key="1">
    <citation type="submission" date="2023-03" db="EMBL/GenBank/DDBJ databases">
        <title>Andean soil-derived lignocellulolytic bacterial consortium as a source of novel taxa and putative plastic-active enzymes.</title>
        <authorList>
            <person name="Diaz-Garcia L."/>
            <person name="Chuvochina M."/>
            <person name="Feuerriegel G."/>
            <person name="Bunk B."/>
            <person name="Sproer C."/>
            <person name="Streit W.R."/>
            <person name="Rodriguez L.M."/>
            <person name="Overmann J."/>
            <person name="Jimenez D.J."/>
        </authorList>
    </citation>
    <scope>NUCLEOTIDE SEQUENCE</scope>
    <source>
        <strain evidence="1">MAG 3858</strain>
    </source>
</reference>
<gene>
    <name evidence="1" type="ORF">P0Y49_06160</name>
</gene>
<protein>
    <submittedName>
        <fullName evidence="1">Uncharacterized protein</fullName>
    </submittedName>
</protein>